<dbReference type="PROSITE" id="PS51098">
    <property type="entry name" value="PTS_EIIB_TYPE_1"/>
    <property type="match status" value="1"/>
</dbReference>
<dbReference type="GO" id="GO:0009401">
    <property type="term" value="P:phosphoenolpyruvate-dependent sugar phosphotransferase system"/>
    <property type="evidence" value="ECO:0007669"/>
    <property type="project" value="UniProtKB-KW"/>
</dbReference>
<evidence type="ECO:0000256" key="4">
    <source>
        <dbReference type="ARBA" id="ARBA00022597"/>
    </source>
</evidence>
<comment type="caution">
    <text evidence="15">The sequence shown here is derived from an EMBL/GenBank/DDBJ whole genome shotgun (WGS) entry which is preliminary data.</text>
</comment>
<gene>
    <name evidence="15" type="ORF">JCM19241_3143</name>
</gene>
<evidence type="ECO:0000256" key="6">
    <source>
        <dbReference type="ARBA" id="ARBA00022683"/>
    </source>
</evidence>
<dbReference type="FunFam" id="3.30.1360.60:FF:000001">
    <property type="entry name" value="PTS system glucose-specific IIBC component PtsG"/>
    <property type="match status" value="1"/>
</dbReference>
<dbReference type="EMBL" id="BBSC01000001">
    <property type="protein sequence ID" value="GAM73688.1"/>
    <property type="molecule type" value="Genomic_DNA"/>
</dbReference>
<feature type="transmembrane region" description="Helical" evidence="12">
    <location>
        <begin position="125"/>
        <end position="141"/>
    </location>
</feature>
<dbReference type="InterPro" id="IPR001996">
    <property type="entry name" value="PTS_IIB_1"/>
</dbReference>
<dbReference type="PROSITE" id="PS01035">
    <property type="entry name" value="PTS_EIIB_TYPE_1_CYS"/>
    <property type="match status" value="1"/>
</dbReference>
<keyword evidence="2" id="KW-0813">Transport</keyword>
<evidence type="ECO:0000259" key="14">
    <source>
        <dbReference type="PROSITE" id="PS51103"/>
    </source>
</evidence>
<keyword evidence="9 12" id="KW-1133">Transmembrane helix</keyword>
<dbReference type="PROSITE" id="PS51103">
    <property type="entry name" value="PTS_EIIC_TYPE_1"/>
    <property type="match status" value="1"/>
</dbReference>
<feature type="domain" description="PTS EIIB type-1" evidence="13">
    <location>
        <begin position="245"/>
        <end position="323"/>
    </location>
</feature>
<dbReference type="GO" id="GO:0005886">
    <property type="term" value="C:plasma membrane"/>
    <property type="evidence" value="ECO:0007669"/>
    <property type="project" value="UniProtKB-SubCell"/>
</dbReference>
<dbReference type="EC" id="2.7.1.191" evidence="15"/>
<evidence type="ECO:0000256" key="5">
    <source>
        <dbReference type="ARBA" id="ARBA00022679"/>
    </source>
</evidence>
<dbReference type="PANTHER" id="PTHR30009">
    <property type="entry name" value="CYTOCHROME C-TYPE SYNTHESIS PROTEIN AND PTS TRANSMEMBRANE COMPONENT"/>
    <property type="match status" value="1"/>
</dbReference>
<evidence type="ECO:0000256" key="12">
    <source>
        <dbReference type="SAM" id="Phobius"/>
    </source>
</evidence>
<dbReference type="InterPro" id="IPR050429">
    <property type="entry name" value="PTS_Glucose_EIICBA"/>
</dbReference>
<organism evidence="15 16">
    <name type="scientific">Vibrio ishigakensis</name>
    <dbReference type="NCBI Taxonomy" id="1481914"/>
    <lineage>
        <taxon>Bacteria</taxon>
        <taxon>Pseudomonadati</taxon>
        <taxon>Pseudomonadota</taxon>
        <taxon>Gammaproteobacteria</taxon>
        <taxon>Vibrionales</taxon>
        <taxon>Vibrionaceae</taxon>
        <taxon>Vibrio</taxon>
    </lineage>
</organism>
<evidence type="ECO:0000313" key="16">
    <source>
        <dbReference type="Proteomes" id="UP000031666"/>
    </source>
</evidence>
<dbReference type="PANTHER" id="PTHR30009:SF20">
    <property type="entry name" value="PTS SYSTEM GLUCOSE-SPECIFIC EIICB COMPONENT-RELATED"/>
    <property type="match status" value="1"/>
</dbReference>
<evidence type="ECO:0000259" key="13">
    <source>
        <dbReference type="PROSITE" id="PS51098"/>
    </source>
</evidence>
<dbReference type="STRING" id="1481914.JCM19241_3143"/>
<feature type="transmembrane region" description="Helical" evidence="12">
    <location>
        <begin position="95"/>
        <end position="113"/>
    </location>
</feature>
<dbReference type="InterPro" id="IPR003352">
    <property type="entry name" value="PTS_EIIC"/>
</dbReference>
<keyword evidence="4" id="KW-0762">Sugar transport</keyword>
<evidence type="ECO:0000256" key="7">
    <source>
        <dbReference type="ARBA" id="ARBA00022692"/>
    </source>
</evidence>
<feature type="transmembrane region" description="Helical" evidence="12">
    <location>
        <begin position="201"/>
        <end position="221"/>
    </location>
</feature>
<dbReference type="Proteomes" id="UP000031666">
    <property type="component" value="Unassembled WGS sequence"/>
</dbReference>
<protein>
    <submittedName>
        <fullName evidence="15">PTS system</fullName>
        <ecNumber evidence="15">2.7.1.191</ecNumber>
    </submittedName>
</protein>
<evidence type="ECO:0000256" key="9">
    <source>
        <dbReference type="ARBA" id="ARBA00022989"/>
    </source>
</evidence>
<keyword evidence="3" id="KW-1003">Cell membrane</keyword>
<evidence type="ECO:0000256" key="3">
    <source>
        <dbReference type="ARBA" id="ARBA00022475"/>
    </source>
</evidence>
<evidence type="ECO:0000256" key="2">
    <source>
        <dbReference type="ARBA" id="ARBA00022448"/>
    </source>
</evidence>
<comment type="subcellular location">
    <subcellularLocation>
        <location evidence="1">Cell membrane</location>
        <topology evidence="1">Multi-pass membrane protein</topology>
    </subcellularLocation>
</comment>
<dbReference type="NCBIfam" id="TIGR00826">
    <property type="entry name" value="EIIB_glc"/>
    <property type="match status" value="1"/>
</dbReference>
<evidence type="ECO:0000313" key="15">
    <source>
        <dbReference type="EMBL" id="GAM73688.1"/>
    </source>
</evidence>
<feature type="active site" description="Phosphocysteine intermediate; for EIIB activity" evidence="11">
    <location>
        <position position="267"/>
    </location>
</feature>
<name>A0A0B8QEU2_9VIBR</name>
<dbReference type="GO" id="GO:0090564">
    <property type="term" value="F:protein-phosphocysteine-glucose phosphotransferase system transporter activity"/>
    <property type="evidence" value="ECO:0007669"/>
    <property type="project" value="TreeGrafter"/>
</dbReference>
<feature type="transmembrane region" description="Helical" evidence="12">
    <location>
        <begin position="147"/>
        <end position="171"/>
    </location>
</feature>
<sequence length="323" mass="34979">MTSFAMLFLGIILAFIWQPIGAGIDAFGHWATEQNPVLAFWAYGTAERALIPFGLHHVINVIIQLQAGEFTNAAGQVFTGEIPRFFAGDPNAGNLAGGYLFKMFGLPAAAIAMGRAAKPENRVKVMGIMASAALTSFLTGITEPVEFAFLFISPALYVIHSIIAGLAYPLCIILGVKHGYSFSAGLIDYVTFFGISTKGWMIIPLGLAYAAIYYVVFSWFIRKFDLKTPGREDAKEEKGPALTGDDFTRELVAAFGGKQNIKSTDACITRLRIQVEDQEKVDEDKLKALGAAGVVRVGTGVQAIFGGNSDVYKTQMLDHMKNN</sequence>
<accession>A0A0B8QEU2</accession>
<evidence type="ECO:0000256" key="10">
    <source>
        <dbReference type="ARBA" id="ARBA00023136"/>
    </source>
</evidence>
<feature type="domain" description="PTS EIIC type-1" evidence="14">
    <location>
        <begin position="1"/>
        <end position="233"/>
    </location>
</feature>
<dbReference type="InterPro" id="IPR013013">
    <property type="entry name" value="PTS_EIIC_1"/>
</dbReference>
<dbReference type="Pfam" id="PF00367">
    <property type="entry name" value="PTS_EIIB"/>
    <property type="match status" value="1"/>
</dbReference>
<dbReference type="GO" id="GO:0016301">
    <property type="term" value="F:kinase activity"/>
    <property type="evidence" value="ECO:0007669"/>
    <property type="project" value="UniProtKB-KW"/>
</dbReference>
<proteinExistence type="predicted"/>
<keyword evidence="6" id="KW-0598">Phosphotransferase system</keyword>
<reference evidence="15 16" key="1">
    <citation type="submission" date="2015-01" db="EMBL/GenBank/DDBJ databases">
        <title>Vibrio sp. C94 JCM 19241 whole genome shotgun sequence.</title>
        <authorList>
            <person name="Sawabe T."/>
            <person name="Meirelles P."/>
            <person name="Feng G."/>
            <person name="Sayaka M."/>
            <person name="Hattori M."/>
            <person name="Ohkuma M."/>
        </authorList>
    </citation>
    <scope>NUCLEOTIDE SEQUENCE [LARGE SCALE GENOMIC DNA]</scope>
    <source>
        <strain evidence="16">JCM 19241</strain>
    </source>
</reference>
<keyword evidence="5 15" id="KW-0808">Transferase</keyword>
<dbReference type="AlphaFoldDB" id="A0A0B8QEU2"/>
<dbReference type="CDD" id="cd00212">
    <property type="entry name" value="PTS_IIB_glc"/>
    <property type="match status" value="1"/>
</dbReference>
<reference evidence="15 16" key="2">
    <citation type="submission" date="2015-01" db="EMBL/GenBank/DDBJ databases">
        <authorList>
            <consortium name="NBRP consortium"/>
            <person name="Sawabe T."/>
            <person name="Meirelles P."/>
            <person name="Feng G."/>
            <person name="Sayaka M."/>
            <person name="Hattori M."/>
            <person name="Ohkuma M."/>
        </authorList>
    </citation>
    <scope>NUCLEOTIDE SEQUENCE [LARGE SCALE GENOMIC DNA]</scope>
    <source>
        <strain evidence="16">JCM 19241</strain>
    </source>
</reference>
<keyword evidence="7 12" id="KW-0812">Transmembrane</keyword>
<dbReference type="Pfam" id="PF02378">
    <property type="entry name" value="PTS_EIIC"/>
    <property type="match status" value="1"/>
</dbReference>
<dbReference type="Gene3D" id="3.30.1360.60">
    <property type="entry name" value="Glucose permease domain IIB"/>
    <property type="match status" value="1"/>
</dbReference>
<evidence type="ECO:0000256" key="8">
    <source>
        <dbReference type="ARBA" id="ARBA00022777"/>
    </source>
</evidence>
<evidence type="ECO:0000256" key="11">
    <source>
        <dbReference type="PROSITE-ProRule" id="PRU00421"/>
    </source>
</evidence>
<dbReference type="GO" id="GO:0008982">
    <property type="term" value="F:protein-N(PI)-phosphohistidine-sugar phosphotransferase activity"/>
    <property type="evidence" value="ECO:0007669"/>
    <property type="project" value="InterPro"/>
</dbReference>
<keyword evidence="10 12" id="KW-0472">Membrane</keyword>
<dbReference type="GO" id="GO:1904659">
    <property type="term" value="P:D-glucose transmembrane transport"/>
    <property type="evidence" value="ECO:0007669"/>
    <property type="project" value="TreeGrafter"/>
</dbReference>
<keyword evidence="8" id="KW-0418">Kinase</keyword>
<evidence type="ECO:0000256" key="1">
    <source>
        <dbReference type="ARBA" id="ARBA00004651"/>
    </source>
</evidence>
<dbReference type="InterPro" id="IPR036878">
    <property type="entry name" value="Glu_permease_IIB"/>
</dbReference>
<dbReference type="SUPFAM" id="SSF55604">
    <property type="entry name" value="Glucose permease domain IIB"/>
    <property type="match status" value="1"/>
</dbReference>
<dbReference type="InterPro" id="IPR018113">
    <property type="entry name" value="PTrfase_EIIB_Cys"/>
</dbReference>